<gene>
    <name evidence="5" type="primary">LOC109015538</name>
</gene>
<dbReference type="KEGG" id="jre:109015538"/>
<evidence type="ECO:0000313" key="5">
    <source>
        <dbReference type="RefSeq" id="XP_035545956.1"/>
    </source>
</evidence>
<organism evidence="4 5">
    <name type="scientific">Juglans regia</name>
    <name type="common">English walnut</name>
    <dbReference type="NCBI Taxonomy" id="51240"/>
    <lineage>
        <taxon>Eukaryota</taxon>
        <taxon>Viridiplantae</taxon>
        <taxon>Streptophyta</taxon>
        <taxon>Embryophyta</taxon>
        <taxon>Tracheophyta</taxon>
        <taxon>Spermatophyta</taxon>
        <taxon>Magnoliopsida</taxon>
        <taxon>eudicotyledons</taxon>
        <taxon>Gunneridae</taxon>
        <taxon>Pentapetalae</taxon>
        <taxon>rosids</taxon>
        <taxon>fabids</taxon>
        <taxon>Fagales</taxon>
        <taxon>Juglandaceae</taxon>
        <taxon>Juglans</taxon>
    </lineage>
</organism>
<comment type="similarity">
    <text evidence="1">Belongs to the plant acyltransferase family.</text>
</comment>
<dbReference type="AlphaFoldDB" id="A0A6P9EF57"/>
<dbReference type="PANTHER" id="PTHR31623:SF122">
    <property type="entry name" value="HXXXD-TYPE ACYL-TRANSFERASE FAMILY PROTEIN"/>
    <property type="match status" value="1"/>
</dbReference>
<dbReference type="InterPro" id="IPR023213">
    <property type="entry name" value="CAT-like_dom_sf"/>
</dbReference>
<evidence type="ECO:0000313" key="4">
    <source>
        <dbReference type="Proteomes" id="UP000235220"/>
    </source>
</evidence>
<accession>A0A6P9EF57</accession>
<dbReference type="RefSeq" id="XP_035545956.1">
    <property type="nucleotide sequence ID" value="XM_035690063.1"/>
</dbReference>
<dbReference type="GO" id="GO:0016746">
    <property type="term" value="F:acyltransferase activity"/>
    <property type="evidence" value="ECO:0007669"/>
    <property type="project" value="UniProtKB-KW"/>
</dbReference>
<keyword evidence="3" id="KW-0012">Acyltransferase</keyword>
<dbReference type="PANTHER" id="PTHR31623">
    <property type="entry name" value="F21J9.9"/>
    <property type="match status" value="1"/>
</dbReference>
<dbReference type="Pfam" id="PF02458">
    <property type="entry name" value="Transferase"/>
    <property type="match status" value="1"/>
</dbReference>
<keyword evidence="4" id="KW-1185">Reference proteome</keyword>
<dbReference type="Gene3D" id="3.30.559.10">
    <property type="entry name" value="Chloramphenicol acetyltransferase-like domain"/>
    <property type="match status" value="1"/>
</dbReference>
<protein>
    <submittedName>
        <fullName evidence="5">BAHD acyltransferase BIA1-like</fullName>
    </submittedName>
</protein>
<proteinExistence type="inferred from homology"/>
<evidence type="ECO:0000256" key="3">
    <source>
        <dbReference type="ARBA" id="ARBA00023315"/>
    </source>
</evidence>
<reference evidence="5" key="1">
    <citation type="submission" date="2025-08" db="UniProtKB">
        <authorList>
            <consortium name="RefSeq"/>
        </authorList>
    </citation>
    <scope>IDENTIFICATION</scope>
    <source>
        <tissue evidence="5">Leaves</tissue>
    </source>
</reference>
<dbReference type="Proteomes" id="UP000235220">
    <property type="component" value="Chromosome 5"/>
</dbReference>
<evidence type="ECO:0000256" key="2">
    <source>
        <dbReference type="ARBA" id="ARBA00022679"/>
    </source>
</evidence>
<sequence length="165" mass="18560">MRVKLQAMKMRMETQDIGSKTKFKCRINLAIANAGLANFSMERKGKEAFSEDYATKLSGDEAFSVVSQDIKHLNSLLASEGNTDHIIISSWCRYPLYEADFGLGKPTWVTIYGYNLMFKNSVFLMDTRDGSGIEAWITLSEEDMALFEQDKDLLGFASSNPTVQD</sequence>
<dbReference type="GeneID" id="109015538"/>
<dbReference type="InParanoid" id="A0A6P9EF57"/>
<name>A0A6P9EF57_JUGRE</name>
<evidence type="ECO:0000256" key="1">
    <source>
        <dbReference type="ARBA" id="ARBA00009861"/>
    </source>
</evidence>
<keyword evidence="2" id="KW-0808">Transferase</keyword>
<dbReference type="OrthoDB" id="1932220at2759"/>